<dbReference type="EMBL" id="JAOPGA020001688">
    <property type="protein sequence ID" value="KAL0490449.1"/>
    <property type="molecule type" value="Genomic_DNA"/>
</dbReference>
<proteinExistence type="predicted"/>
<accession>A0AAW2ZM15</accession>
<dbReference type="Gene3D" id="2.130.10.10">
    <property type="entry name" value="YVTN repeat-like/Quinoprotein amine dehydrogenase"/>
    <property type="match status" value="1"/>
</dbReference>
<evidence type="ECO:0000256" key="2">
    <source>
        <dbReference type="ARBA" id="ARBA00022737"/>
    </source>
</evidence>
<feature type="repeat" description="WD" evidence="3">
    <location>
        <begin position="400"/>
        <end position="434"/>
    </location>
</feature>
<dbReference type="PROSITE" id="PS50082">
    <property type="entry name" value="WD_REPEATS_2"/>
    <property type="match status" value="2"/>
</dbReference>
<protein>
    <recommendedName>
        <fullName evidence="6">WD repeat-containing protein 55 homolog</fullName>
    </recommendedName>
</protein>
<evidence type="ECO:0000313" key="5">
    <source>
        <dbReference type="Proteomes" id="UP001431209"/>
    </source>
</evidence>
<keyword evidence="5" id="KW-1185">Reference proteome</keyword>
<sequence length="524" mass="58993">MTNTTTTKMREQRDFILDESSNSADLSNLKKLISLNKPSVSDVNEEVATLIRSCCTSNDSTLIVRNLLKLSEDLLKVPMVSHATYVSLKAAEICNDNDLLIRATTFILEHNKNNSKIISNLVKILQQKSALDFILQNKQVSPHASQIIACLCESMSDKDHTQGASNQVESNGEELKKVESNLPPESTYLDMVTQFNKRCKLYQDQVDIRGTIQFDADKVTEDGQVDCKDVVLFVISLDPIKNIVATSHASLGYIQVWDMDQKKLLKKLGEGLTGMHMIWELCNIGSRSLLVAASPDSTNMNVFNHQTGELVNIIECDSPISTFGHRKMFSFDKYFGVGLQDGSVAVYDATINKGKLMLKLEGHRDWVFSTELAPHGRLLTGTLGQISVWNLGKKYKEYIIEAHTGYVTSLVLIDNERFLSASSEGVLKMWDLKTRCCMSIMQAPGNHPIYQVSMIAMNFVVTANEDGMVRYWDLKDGVERKHFQEHRRRPSNCLLNNSNRQQLMVGSADRKLRVFGSRYQSDRS</sequence>
<dbReference type="SUPFAM" id="SSF50978">
    <property type="entry name" value="WD40 repeat-like"/>
    <property type="match status" value="1"/>
</dbReference>
<gene>
    <name evidence="4" type="ORF">AKO1_009541</name>
</gene>
<dbReference type="SMART" id="SM00320">
    <property type="entry name" value="WD40"/>
    <property type="match status" value="6"/>
</dbReference>
<evidence type="ECO:0000256" key="1">
    <source>
        <dbReference type="ARBA" id="ARBA00022574"/>
    </source>
</evidence>
<organism evidence="4 5">
    <name type="scientific">Acrasis kona</name>
    <dbReference type="NCBI Taxonomy" id="1008807"/>
    <lineage>
        <taxon>Eukaryota</taxon>
        <taxon>Discoba</taxon>
        <taxon>Heterolobosea</taxon>
        <taxon>Tetramitia</taxon>
        <taxon>Eutetramitia</taxon>
        <taxon>Acrasidae</taxon>
        <taxon>Acrasis</taxon>
    </lineage>
</organism>
<dbReference type="Pfam" id="PF00400">
    <property type="entry name" value="WD40"/>
    <property type="match status" value="2"/>
</dbReference>
<name>A0AAW2ZM15_9EUKA</name>
<dbReference type="InterPro" id="IPR015943">
    <property type="entry name" value="WD40/YVTN_repeat-like_dom_sf"/>
</dbReference>
<evidence type="ECO:0000313" key="4">
    <source>
        <dbReference type="EMBL" id="KAL0490449.1"/>
    </source>
</evidence>
<dbReference type="PANTHER" id="PTHR19848">
    <property type="entry name" value="WD40 REPEAT PROTEIN"/>
    <property type="match status" value="1"/>
</dbReference>
<feature type="repeat" description="WD" evidence="3">
    <location>
        <begin position="458"/>
        <end position="482"/>
    </location>
</feature>
<dbReference type="PROSITE" id="PS50294">
    <property type="entry name" value="WD_REPEATS_REGION"/>
    <property type="match status" value="1"/>
</dbReference>
<keyword evidence="1 3" id="KW-0853">WD repeat</keyword>
<evidence type="ECO:0008006" key="6">
    <source>
        <dbReference type="Google" id="ProtNLM"/>
    </source>
</evidence>
<dbReference type="AlphaFoldDB" id="A0AAW2ZM15"/>
<dbReference type="PANTHER" id="PTHR19848:SF8">
    <property type="entry name" value="F-BOX AND WD REPEAT DOMAIN CONTAINING 7"/>
    <property type="match status" value="1"/>
</dbReference>
<evidence type="ECO:0000256" key="3">
    <source>
        <dbReference type="PROSITE-ProRule" id="PRU00221"/>
    </source>
</evidence>
<reference evidence="4 5" key="1">
    <citation type="submission" date="2024-03" db="EMBL/GenBank/DDBJ databases">
        <title>The Acrasis kona genome and developmental transcriptomes reveal deep origins of eukaryotic multicellular pathways.</title>
        <authorList>
            <person name="Sheikh S."/>
            <person name="Fu C.-J."/>
            <person name="Brown M.W."/>
            <person name="Baldauf S.L."/>
        </authorList>
    </citation>
    <scope>NUCLEOTIDE SEQUENCE [LARGE SCALE GENOMIC DNA]</scope>
    <source>
        <strain evidence="4 5">ATCC MYA-3509</strain>
    </source>
</reference>
<dbReference type="InterPro" id="IPR001680">
    <property type="entry name" value="WD40_rpt"/>
</dbReference>
<dbReference type="Proteomes" id="UP001431209">
    <property type="component" value="Unassembled WGS sequence"/>
</dbReference>
<comment type="caution">
    <text evidence="4">The sequence shown here is derived from an EMBL/GenBank/DDBJ whole genome shotgun (WGS) entry which is preliminary data.</text>
</comment>
<keyword evidence="2" id="KW-0677">Repeat</keyword>
<dbReference type="InterPro" id="IPR036322">
    <property type="entry name" value="WD40_repeat_dom_sf"/>
</dbReference>